<dbReference type="InterPro" id="IPR006130">
    <property type="entry name" value="Asp/Orn_carbamoylTrfase"/>
</dbReference>
<comment type="function">
    <text evidence="5 7">Catalyzes the condensation of carbamoyl phosphate and aspartate to form carbamoyl aspartate and inorganic phosphate, the committed step in the de novo pyrimidine nucleotide biosynthesis pathway.</text>
</comment>
<proteinExistence type="inferred from homology"/>
<dbReference type="PANTHER" id="PTHR45753:SF6">
    <property type="entry name" value="ASPARTATE CARBAMOYLTRANSFERASE"/>
    <property type="match status" value="1"/>
</dbReference>
<feature type="binding site" evidence="7">
    <location>
        <position position="113"/>
    </location>
    <ligand>
        <name>carbamoyl phosphate</name>
        <dbReference type="ChEBI" id="CHEBI:58228"/>
    </ligand>
</feature>
<feature type="binding site" evidence="7">
    <location>
        <position position="274"/>
    </location>
    <ligand>
        <name>carbamoyl phosphate</name>
        <dbReference type="ChEBI" id="CHEBI:58228"/>
    </ligand>
</feature>
<feature type="binding site" evidence="7">
    <location>
        <position position="232"/>
    </location>
    <ligand>
        <name>L-aspartate</name>
        <dbReference type="ChEBI" id="CHEBI:29991"/>
    </ligand>
</feature>
<dbReference type="EC" id="2.1.3.2" evidence="7"/>
<dbReference type="GO" id="GO:0006520">
    <property type="term" value="P:amino acid metabolic process"/>
    <property type="evidence" value="ECO:0007669"/>
    <property type="project" value="InterPro"/>
</dbReference>
<comment type="catalytic activity">
    <reaction evidence="6 7">
        <text>carbamoyl phosphate + L-aspartate = N-carbamoyl-L-aspartate + phosphate + H(+)</text>
        <dbReference type="Rhea" id="RHEA:20013"/>
        <dbReference type="ChEBI" id="CHEBI:15378"/>
        <dbReference type="ChEBI" id="CHEBI:29991"/>
        <dbReference type="ChEBI" id="CHEBI:32814"/>
        <dbReference type="ChEBI" id="CHEBI:43474"/>
        <dbReference type="ChEBI" id="CHEBI:58228"/>
        <dbReference type="EC" id="2.1.3.2"/>
    </reaction>
</comment>
<dbReference type="GO" id="GO:0044205">
    <property type="term" value="P:'de novo' UMP biosynthetic process"/>
    <property type="evidence" value="ECO:0007669"/>
    <property type="project" value="UniProtKB-UniRule"/>
</dbReference>
<evidence type="ECO:0000259" key="8">
    <source>
        <dbReference type="Pfam" id="PF00185"/>
    </source>
</evidence>
<organism evidence="10 11">
    <name type="scientific">Candidatus Bilophila faecipullorum</name>
    <dbReference type="NCBI Taxonomy" id="2838482"/>
    <lineage>
        <taxon>Bacteria</taxon>
        <taxon>Pseudomonadati</taxon>
        <taxon>Thermodesulfobacteriota</taxon>
        <taxon>Desulfovibrionia</taxon>
        <taxon>Desulfovibrionales</taxon>
        <taxon>Desulfovibrionaceae</taxon>
        <taxon>Bilophila</taxon>
    </lineage>
</organism>
<evidence type="ECO:0000313" key="10">
    <source>
        <dbReference type="EMBL" id="HIW78295.1"/>
    </source>
</evidence>
<dbReference type="GO" id="GO:0016597">
    <property type="term" value="F:amino acid binding"/>
    <property type="evidence" value="ECO:0007669"/>
    <property type="project" value="InterPro"/>
</dbReference>
<evidence type="ECO:0000256" key="7">
    <source>
        <dbReference type="HAMAP-Rule" id="MF_00001"/>
    </source>
</evidence>
<dbReference type="InterPro" id="IPR002082">
    <property type="entry name" value="Asp_carbamoyltransf"/>
</dbReference>
<evidence type="ECO:0000256" key="5">
    <source>
        <dbReference type="ARBA" id="ARBA00043884"/>
    </source>
</evidence>
<dbReference type="PANTHER" id="PTHR45753">
    <property type="entry name" value="ORNITHINE CARBAMOYLTRANSFERASE, MITOCHONDRIAL"/>
    <property type="match status" value="1"/>
</dbReference>
<dbReference type="GO" id="GO:0004070">
    <property type="term" value="F:aspartate carbamoyltransferase activity"/>
    <property type="evidence" value="ECO:0007669"/>
    <property type="project" value="UniProtKB-UniRule"/>
</dbReference>
<feature type="binding site" evidence="7">
    <location>
        <position position="178"/>
    </location>
    <ligand>
        <name>L-aspartate</name>
        <dbReference type="ChEBI" id="CHEBI:29991"/>
    </ligand>
</feature>
<evidence type="ECO:0000256" key="3">
    <source>
        <dbReference type="ARBA" id="ARBA00022679"/>
    </source>
</evidence>
<comment type="pathway">
    <text evidence="1 7">Pyrimidine metabolism; UMP biosynthesis via de novo pathway; (S)-dihydroorotate from bicarbonate: step 2/3.</text>
</comment>
<dbReference type="PRINTS" id="PR00100">
    <property type="entry name" value="AOTCASE"/>
</dbReference>
<dbReference type="GO" id="GO:0005829">
    <property type="term" value="C:cytosol"/>
    <property type="evidence" value="ECO:0007669"/>
    <property type="project" value="TreeGrafter"/>
</dbReference>
<dbReference type="Pfam" id="PF02729">
    <property type="entry name" value="OTCace_N"/>
    <property type="match status" value="1"/>
</dbReference>
<dbReference type="GO" id="GO:0006207">
    <property type="term" value="P:'de novo' pyrimidine nucleobase biosynthetic process"/>
    <property type="evidence" value="ECO:0007669"/>
    <property type="project" value="InterPro"/>
</dbReference>
<feature type="binding site" evidence="7">
    <location>
        <position position="63"/>
    </location>
    <ligand>
        <name>carbamoyl phosphate</name>
        <dbReference type="ChEBI" id="CHEBI:58228"/>
    </ligand>
</feature>
<feature type="domain" description="Aspartate/ornithine carbamoyltransferase carbamoyl-P binding" evidence="9">
    <location>
        <begin position="11"/>
        <end position="153"/>
    </location>
</feature>
<evidence type="ECO:0000256" key="1">
    <source>
        <dbReference type="ARBA" id="ARBA00004852"/>
    </source>
</evidence>
<dbReference type="PROSITE" id="PS00097">
    <property type="entry name" value="CARBAMOYLTRANSFERASE"/>
    <property type="match status" value="1"/>
</dbReference>
<comment type="subunit">
    <text evidence="7">Heterododecamer (2C3:3R2) of six catalytic PyrB chains organized as two trimers (C3), and six regulatory PyrI chains organized as three dimers (R2).</text>
</comment>
<reference evidence="10" key="2">
    <citation type="submission" date="2021-04" db="EMBL/GenBank/DDBJ databases">
        <authorList>
            <person name="Gilroy R."/>
        </authorList>
    </citation>
    <scope>NUCLEOTIDE SEQUENCE</scope>
    <source>
        <strain evidence="10">ChiSxjej5B17-1746</strain>
    </source>
</reference>
<dbReference type="NCBIfam" id="TIGR00670">
    <property type="entry name" value="asp_carb_tr"/>
    <property type="match status" value="1"/>
</dbReference>
<evidence type="ECO:0000259" key="9">
    <source>
        <dbReference type="Pfam" id="PF02729"/>
    </source>
</evidence>
<feature type="binding site" evidence="7">
    <location>
        <position position="64"/>
    </location>
    <ligand>
        <name>carbamoyl phosphate</name>
        <dbReference type="ChEBI" id="CHEBI:58228"/>
    </ligand>
</feature>
<dbReference type="PRINTS" id="PR00101">
    <property type="entry name" value="ATCASE"/>
</dbReference>
<dbReference type="Proteomes" id="UP000824264">
    <property type="component" value="Unassembled WGS sequence"/>
</dbReference>
<feature type="binding site" evidence="7">
    <location>
        <position position="141"/>
    </location>
    <ligand>
        <name>carbamoyl phosphate</name>
        <dbReference type="ChEBI" id="CHEBI:58228"/>
    </ligand>
</feature>
<gene>
    <name evidence="7" type="primary">pyrB</name>
    <name evidence="10" type="ORF">H9874_04025</name>
</gene>
<dbReference type="Gene3D" id="3.40.50.1370">
    <property type="entry name" value="Aspartate/ornithine carbamoyltransferase"/>
    <property type="match status" value="2"/>
</dbReference>
<feature type="binding site" evidence="7">
    <location>
        <position position="144"/>
    </location>
    <ligand>
        <name>carbamoyl phosphate</name>
        <dbReference type="ChEBI" id="CHEBI:58228"/>
    </ligand>
</feature>
<feature type="binding site" evidence="7">
    <location>
        <position position="91"/>
    </location>
    <ligand>
        <name>L-aspartate</name>
        <dbReference type="ChEBI" id="CHEBI:29991"/>
    </ligand>
</feature>
<dbReference type="NCBIfam" id="NF002032">
    <property type="entry name" value="PRK00856.1"/>
    <property type="match status" value="1"/>
</dbReference>
<reference evidence="10" key="1">
    <citation type="journal article" date="2021" name="PeerJ">
        <title>Extensive microbial diversity within the chicken gut microbiome revealed by metagenomics and culture.</title>
        <authorList>
            <person name="Gilroy R."/>
            <person name="Ravi A."/>
            <person name="Getino M."/>
            <person name="Pursley I."/>
            <person name="Horton D.L."/>
            <person name="Alikhan N.F."/>
            <person name="Baker D."/>
            <person name="Gharbi K."/>
            <person name="Hall N."/>
            <person name="Watson M."/>
            <person name="Adriaenssens E.M."/>
            <person name="Foster-Nyarko E."/>
            <person name="Jarju S."/>
            <person name="Secka A."/>
            <person name="Antonio M."/>
            <person name="Oren A."/>
            <person name="Chaudhuri R.R."/>
            <person name="La Ragione R."/>
            <person name="Hildebrand F."/>
            <person name="Pallen M.J."/>
        </authorList>
    </citation>
    <scope>NUCLEOTIDE SEQUENCE</scope>
    <source>
        <strain evidence="10">ChiSxjej5B17-1746</strain>
    </source>
</reference>
<dbReference type="InterPro" id="IPR006132">
    <property type="entry name" value="Asp/Orn_carbamoyltranf_P-bd"/>
</dbReference>
<evidence type="ECO:0000313" key="11">
    <source>
        <dbReference type="Proteomes" id="UP000824264"/>
    </source>
</evidence>
<dbReference type="SUPFAM" id="SSF53671">
    <property type="entry name" value="Aspartate/ornithine carbamoyltransferase"/>
    <property type="match status" value="1"/>
</dbReference>
<dbReference type="InterPro" id="IPR036901">
    <property type="entry name" value="Asp/Orn_carbamoylTrfase_sf"/>
</dbReference>
<accession>A0A9D1QZS3</accession>
<dbReference type="HAMAP" id="MF_00001">
    <property type="entry name" value="Asp_carb_tr"/>
    <property type="match status" value="1"/>
</dbReference>
<protein>
    <recommendedName>
        <fullName evidence="7">Aspartate carbamoyltransferase</fullName>
        <ecNumber evidence="7">2.1.3.2</ecNumber>
    </recommendedName>
    <alternativeName>
        <fullName evidence="7">Aspartate transcarbamylase</fullName>
        <shortName evidence="7">ATCase</shortName>
    </alternativeName>
</protein>
<name>A0A9D1QZS3_9BACT</name>
<keyword evidence="3 7" id="KW-0808">Transferase</keyword>
<dbReference type="Pfam" id="PF00185">
    <property type="entry name" value="OTCace"/>
    <property type="match status" value="1"/>
</dbReference>
<evidence type="ECO:0000256" key="6">
    <source>
        <dbReference type="ARBA" id="ARBA00048859"/>
    </source>
</evidence>
<evidence type="ECO:0000256" key="2">
    <source>
        <dbReference type="ARBA" id="ARBA00008896"/>
    </source>
</evidence>
<dbReference type="AlphaFoldDB" id="A0A9D1QZS3"/>
<keyword evidence="4 7" id="KW-0665">Pyrimidine biosynthesis</keyword>
<feature type="binding site" evidence="7">
    <location>
        <position position="273"/>
    </location>
    <ligand>
        <name>carbamoyl phosphate</name>
        <dbReference type="ChEBI" id="CHEBI:58228"/>
    </ligand>
</feature>
<comment type="similarity">
    <text evidence="2 7">Belongs to the aspartate/ornithine carbamoyltransferase superfamily. ATCase family.</text>
</comment>
<feature type="domain" description="Aspartate/ornithine carbamoyltransferase Asp/Orn-binding" evidence="8">
    <location>
        <begin position="164"/>
        <end position="311"/>
    </location>
</feature>
<sequence>MQQETFHWPHKDLLDVDQLTQEELFHLLDTAANLHEINSRPVKKVPILKGKSVVLFFAEPSTRTKTSFDMAGKRLSADTFGLAKSGSSLQKGESMKDTALTLQAMNPDVIVIRHSSSGAAQFLAERLHCGVVNAGDGWHAHPTQALLDAFSLRQVWGHDRNAFKGKNLLILGDCAHSRVCRSNVLLLTKLGVNVSLCAPRTLLPAGVDNWPVTVHTDSKKAVRDMDAVMCLRLQLERQQAGLLPDLREYSKRFCLTTAHMELARSGAHIMHPGPILRGLDVSDALADSSQSLILDQVSAGVSVRMAVLYLLATRPDIKDNL</sequence>
<comment type="caution">
    <text evidence="10">The sequence shown here is derived from an EMBL/GenBank/DDBJ whole genome shotgun (WGS) entry which is preliminary data.</text>
</comment>
<dbReference type="InterPro" id="IPR006131">
    <property type="entry name" value="Asp_carbamoyltransf_Asp/Orn-bd"/>
</dbReference>
<dbReference type="EMBL" id="DXGI01000144">
    <property type="protein sequence ID" value="HIW78295.1"/>
    <property type="molecule type" value="Genomic_DNA"/>
</dbReference>
<evidence type="ECO:0000256" key="4">
    <source>
        <dbReference type="ARBA" id="ARBA00022975"/>
    </source>
</evidence>